<evidence type="ECO:0000259" key="22">
    <source>
        <dbReference type="PROSITE" id="PS50214"/>
    </source>
</evidence>
<evidence type="ECO:0000256" key="1">
    <source>
        <dbReference type="ARBA" id="ARBA00001809"/>
    </source>
</evidence>
<sequence>MSSKCGLNLIFVSIIFIIIVNGYAKDISGIERDHRRLNEYISHYEVLNYDHEHIRTSHNRARRSVTKDHHVELKFSAHGRHFHLRLKRDLNTFSDKLEFYDSNNLPLDVSTDHIYEGEVIGDRNSYVFGSILDGVFEGKIITERDAYYVEHAKHYFPTTNTTTTATPNGAQMPLAQRSVGEQYLGRTSTKTTTTSSSSTTTTTTSPAPETTISSTTITANMTTTSESTLKTSPTSGGNHKNGQTDDNRNTGFHSIIYKESHVDDAYKDVREGHAAGCGITEEVSQWMESIQNSAVEELPEPMSKDDVSQQKQQHKLIKPNSARLTQTQDATEQTGDNAAQATGKKHKKPTATSATATGGANPQQRPPKKYSSPTAASTTTSSTLPTAGGNSKTAKDAASASNIGDDDFKYPYQKYSKAANFRFDDDADAWRPFAPKAQADDIYGLPSGSGIGSGSGYSGAFYDPETGRKYTPQNMDRNEWHAKVHERVRRATAANPNENKNTCSLYIQTDPLIWRHIREGIADHDRGRKYEIDVKTREEITSLIAHHVTAVNYIYRNTKFDGRSEHRNIRFEVQRIKIDDDSACRNSYNGPHNAFCNEHMDVSNFLNLHSLEDHSDFCLAYVFTYRDFTGGTLGLAWVASASGASGGICEKFKTYTETVGGQYQSTKRSLNTGIITFVNYNSRVPPKVSQLTLAHEIGHNFGSPHDYPLECRPGGLNGNFIMFASATSGDRPNNSKFSPCSIRNISNVLDVLVGNTKRDCFKVSEGAFCGNKIVESGEECDCGFNEEECKDICCYPRIISEYDLSMNSSAKGCTRRAKTECSPSQGPCCLSNSCQFVPSNNHQKCKEETECSWSSTCNGTTAECPEPKPRDDKTKCNNGTALCIRGECSGSICLLWNMTECFLTSQAVPHVDKRRLCELACQNGNDSGTCRSTSEFAHKFGLPEGGINLRPGSPCDNFQGYCDVFLKCRAVDADGPLVRLKNLLLNRETLLTVAQWITEYWYYVVIMGVGFIIVMGIFIKCCAVHTPSSNPKKRRARRISETLRAPMNTLRRMRHHQGRGAGPRSIPPPAHEQRGSAAPSSHHRSAHPHHWDRHQGGHSVVPLPTGGPQHNHHHAGGRTSASGAPAAAASGRTPANGRGSRPSTRPTSGTRSTTHGGYADVPPPGLVATGVSGGGGGVGGVPNGALLVSGGSGGGPSAGVIARQQMPLPLPPTGAVQAQQLQQQQQQVQATLSQAYYAPPKDTAPAVKRNKSRNPAAHTSSAAAARRSSKESSQRAQQAVAKKPRKVVY</sequence>
<reference evidence="24" key="1">
    <citation type="submission" date="2014-11" db="EMBL/GenBank/DDBJ databases">
        <authorList>
            <person name="Geib S."/>
        </authorList>
    </citation>
    <scope>NUCLEOTIDE SEQUENCE</scope>
</reference>
<feature type="region of interest" description="Disordered" evidence="19">
    <location>
        <begin position="1236"/>
        <end position="1289"/>
    </location>
</feature>
<dbReference type="InterPro" id="IPR051489">
    <property type="entry name" value="ADAM_Metalloproteinase"/>
</dbReference>
<name>A0A0A1X3K0_ZEUCU</name>
<evidence type="ECO:0000256" key="20">
    <source>
        <dbReference type="SAM" id="Phobius"/>
    </source>
</evidence>
<feature type="compositionally biased region" description="Low complexity" evidence="19">
    <location>
        <begin position="350"/>
        <end position="360"/>
    </location>
</feature>
<dbReference type="EMBL" id="GBXI01008831">
    <property type="protein sequence ID" value="JAD05461.1"/>
    <property type="molecule type" value="Transcribed_RNA"/>
</dbReference>
<keyword evidence="17" id="KW-0325">Glycoprotein</keyword>
<dbReference type="GO" id="GO:0007229">
    <property type="term" value="P:integrin-mediated signaling pathway"/>
    <property type="evidence" value="ECO:0007669"/>
    <property type="project" value="UniProtKB-KW"/>
</dbReference>
<dbReference type="InterPro" id="IPR024079">
    <property type="entry name" value="MetalloPept_cat_dom_sf"/>
</dbReference>
<feature type="active site" evidence="18">
    <location>
        <position position="696"/>
    </location>
</feature>
<feature type="binding site" evidence="18">
    <location>
        <position position="699"/>
    </location>
    <ligand>
        <name>Zn(2+)</name>
        <dbReference type="ChEBI" id="CHEBI:29105"/>
        <note>catalytic</note>
    </ligand>
</feature>
<evidence type="ECO:0000256" key="7">
    <source>
        <dbReference type="ARBA" id="ARBA00022692"/>
    </source>
</evidence>
<keyword evidence="9 21" id="KW-0732">Signal</keyword>
<evidence type="ECO:0000256" key="4">
    <source>
        <dbReference type="ARBA" id="ARBA00012332"/>
    </source>
</evidence>
<feature type="region of interest" description="Disordered" evidence="19">
    <location>
        <begin position="1027"/>
        <end position="1173"/>
    </location>
</feature>
<keyword evidence="15" id="KW-0865">Zymogen</keyword>
<evidence type="ECO:0000256" key="11">
    <source>
        <dbReference type="ARBA" id="ARBA00022833"/>
    </source>
</evidence>
<accession>A0A0A1X3K0</accession>
<evidence type="ECO:0000256" key="16">
    <source>
        <dbReference type="ARBA" id="ARBA00023157"/>
    </source>
</evidence>
<dbReference type="EMBL" id="GBXI01006955">
    <property type="protein sequence ID" value="JAD07337.1"/>
    <property type="molecule type" value="Transcribed_RNA"/>
</dbReference>
<dbReference type="PANTHER" id="PTHR45702">
    <property type="entry name" value="ADAM10/ADAM17 METALLOPEPTIDASE FAMILY MEMBER"/>
    <property type="match status" value="1"/>
</dbReference>
<evidence type="ECO:0000256" key="18">
    <source>
        <dbReference type="PROSITE-ProRule" id="PRU00276"/>
    </source>
</evidence>
<evidence type="ECO:0000256" key="21">
    <source>
        <dbReference type="SAM" id="SignalP"/>
    </source>
</evidence>
<dbReference type="GO" id="GO:0007219">
    <property type="term" value="P:Notch signaling pathway"/>
    <property type="evidence" value="ECO:0007669"/>
    <property type="project" value="TreeGrafter"/>
</dbReference>
<dbReference type="PROSITE" id="PS50214">
    <property type="entry name" value="DISINTEGRIN_2"/>
    <property type="match status" value="1"/>
</dbReference>
<keyword evidence="8 18" id="KW-0479">Metal-binding</keyword>
<keyword evidence="14 20" id="KW-0472">Membrane</keyword>
<dbReference type="Pfam" id="PF13574">
    <property type="entry name" value="Reprolysin_2"/>
    <property type="match status" value="1"/>
</dbReference>
<evidence type="ECO:0000256" key="8">
    <source>
        <dbReference type="ARBA" id="ARBA00022723"/>
    </source>
</evidence>
<feature type="binding site" evidence="18">
    <location>
        <position position="705"/>
    </location>
    <ligand>
        <name>Zn(2+)</name>
        <dbReference type="ChEBI" id="CHEBI:29105"/>
        <note>catalytic</note>
    </ligand>
</feature>
<comment type="cofactor">
    <cofactor evidence="2">
        <name>Zn(2+)</name>
        <dbReference type="ChEBI" id="CHEBI:29105"/>
    </cofactor>
</comment>
<dbReference type="Gene3D" id="4.10.70.10">
    <property type="entry name" value="Disintegrin domain"/>
    <property type="match status" value="1"/>
</dbReference>
<keyword evidence="16" id="KW-1015">Disulfide bond</keyword>
<evidence type="ECO:0000256" key="13">
    <source>
        <dbReference type="ARBA" id="ARBA00023049"/>
    </source>
</evidence>
<keyword evidence="7 20" id="KW-0812">Transmembrane</keyword>
<keyword evidence="13" id="KW-0482">Metalloprotease</keyword>
<dbReference type="Gene3D" id="3.40.390.10">
    <property type="entry name" value="Collagenase (Catalytic Domain)"/>
    <property type="match status" value="1"/>
</dbReference>
<evidence type="ECO:0000256" key="9">
    <source>
        <dbReference type="ARBA" id="ARBA00022729"/>
    </source>
</evidence>
<gene>
    <name evidence="24" type="primary">adam10_1</name>
    <name evidence="25" type="synonym">adam10_2</name>
    <name evidence="25" type="ORF">g.55195</name>
    <name evidence="24" type="ORF">g.55203</name>
</gene>
<reference evidence="24" key="2">
    <citation type="journal article" date="2015" name="Gigascience">
        <title>Reconstructing a comprehensive transcriptome assembly of a white-pupal translocated strain of the pest fruit fly Bactrocera cucurbitae.</title>
        <authorList>
            <person name="Sim S.B."/>
            <person name="Calla B."/>
            <person name="Hall B."/>
            <person name="DeRego T."/>
            <person name="Geib S.M."/>
        </authorList>
    </citation>
    <scope>NUCLEOTIDE SEQUENCE</scope>
</reference>
<keyword evidence="10" id="KW-0378">Hydrolase</keyword>
<dbReference type="CDD" id="cd04270">
    <property type="entry name" value="ZnMc_TACE_like"/>
    <property type="match status" value="1"/>
</dbReference>
<evidence type="ECO:0000256" key="6">
    <source>
        <dbReference type="ARBA" id="ARBA00022685"/>
    </source>
</evidence>
<feature type="compositionally biased region" description="Polar residues" evidence="19">
    <location>
        <begin position="229"/>
        <end position="241"/>
    </location>
</feature>
<keyword evidence="12 20" id="KW-1133">Transmembrane helix</keyword>
<dbReference type="GO" id="GO:0046872">
    <property type="term" value="F:metal ion binding"/>
    <property type="evidence" value="ECO:0007669"/>
    <property type="project" value="UniProtKB-KW"/>
</dbReference>
<evidence type="ECO:0000256" key="17">
    <source>
        <dbReference type="ARBA" id="ARBA00023180"/>
    </source>
</evidence>
<keyword evidence="11 18" id="KW-0862">Zinc</keyword>
<proteinExistence type="predicted"/>
<dbReference type="InterPro" id="IPR049038">
    <property type="entry name" value="ADAM10_Cys-rich"/>
</dbReference>
<evidence type="ECO:0000259" key="23">
    <source>
        <dbReference type="PROSITE" id="PS50215"/>
    </source>
</evidence>
<feature type="binding site" evidence="18">
    <location>
        <position position="695"/>
    </location>
    <ligand>
        <name>Zn(2+)</name>
        <dbReference type="ChEBI" id="CHEBI:29105"/>
        <note>catalytic</note>
    </ligand>
</feature>
<evidence type="ECO:0000256" key="5">
    <source>
        <dbReference type="ARBA" id="ARBA00022670"/>
    </source>
</evidence>
<feature type="domain" description="Peptidase M12B" evidence="23">
    <location>
        <begin position="521"/>
        <end position="749"/>
    </location>
</feature>
<dbReference type="PANTHER" id="PTHR45702:SF2">
    <property type="entry name" value="KUZBANIAN, ISOFORM A"/>
    <property type="match status" value="1"/>
</dbReference>
<comment type="subcellular location">
    <subcellularLocation>
        <location evidence="3">Membrane</location>
        <topology evidence="3">Single-pass type I membrane protein</topology>
    </subcellularLocation>
</comment>
<dbReference type="InterPro" id="IPR036436">
    <property type="entry name" value="Disintegrin_dom_sf"/>
</dbReference>
<dbReference type="SUPFAM" id="SSF55486">
    <property type="entry name" value="Metalloproteases ('zincins'), catalytic domain"/>
    <property type="match status" value="1"/>
</dbReference>
<comment type="caution">
    <text evidence="18">Lacks conserved residue(s) required for the propagation of feature annotation.</text>
</comment>
<feature type="compositionally biased region" description="Basic residues" evidence="19">
    <location>
        <begin position="1081"/>
        <end position="1092"/>
    </location>
</feature>
<keyword evidence="6" id="KW-0165">Cleavage on pair of basic residues</keyword>
<dbReference type="GO" id="GO:0004222">
    <property type="term" value="F:metalloendopeptidase activity"/>
    <property type="evidence" value="ECO:0007669"/>
    <property type="project" value="InterPro"/>
</dbReference>
<dbReference type="EC" id="3.4.24.81" evidence="4"/>
<comment type="catalytic activity">
    <reaction evidence="1">
        <text>Endopeptidase of broad specificity.</text>
        <dbReference type="EC" id="3.4.24.81"/>
    </reaction>
</comment>
<evidence type="ECO:0000313" key="24">
    <source>
        <dbReference type="EMBL" id="JAD05461.1"/>
    </source>
</evidence>
<evidence type="ECO:0000256" key="2">
    <source>
        <dbReference type="ARBA" id="ARBA00001947"/>
    </source>
</evidence>
<dbReference type="InterPro" id="IPR001762">
    <property type="entry name" value="Disintegrin_dom"/>
</dbReference>
<evidence type="ECO:0000256" key="12">
    <source>
        <dbReference type="ARBA" id="ARBA00022989"/>
    </source>
</evidence>
<dbReference type="GO" id="GO:0005886">
    <property type="term" value="C:plasma membrane"/>
    <property type="evidence" value="ECO:0007669"/>
    <property type="project" value="TreeGrafter"/>
</dbReference>
<feature type="signal peptide" evidence="21">
    <location>
        <begin position="1"/>
        <end position="24"/>
    </location>
</feature>
<dbReference type="GO" id="GO:0006509">
    <property type="term" value="P:membrane protein ectodomain proteolysis"/>
    <property type="evidence" value="ECO:0007669"/>
    <property type="project" value="TreeGrafter"/>
</dbReference>
<dbReference type="SMART" id="SM00050">
    <property type="entry name" value="DISIN"/>
    <property type="match status" value="1"/>
</dbReference>
<keyword evidence="5" id="KW-0645">Protease</keyword>
<feature type="compositionally biased region" description="Low complexity" evidence="19">
    <location>
        <begin position="371"/>
        <end position="387"/>
    </location>
</feature>
<feature type="region of interest" description="Disordered" evidence="19">
    <location>
        <begin position="299"/>
        <end position="409"/>
    </location>
</feature>
<evidence type="ECO:0000256" key="14">
    <source>
        <dbReference type="ARBA" id="ARBA00023136"/>
    </source>
</evidence>
<dbReference type="InterPro" id="IPR034025">
    <property type="entry name" value="ADAM10_ADAM17"/>
</dbReference>
<feature type="compositionally biased region" description="Low complexity" evidence="19">
    <location>
        <begin position="1256"/>
        <end position="1266"/>
    </location>
</feature>
<dbReference type="InterPro" id="IPR001590">
    <property type="entry name" value="Peptidase_M12B"/>
</dbReference>
<evidence type="ECO:0000256" key="15">
    <source>
        <dbReference type="ARBA" id="ARBA00023145"/>
    </source>
</evidence>
<dbReference type="FunFam" id="3.40.390.10:FF:000011">
    <property type="entry name" value="Disintegrin and metalloproteinase domain-containing protein 10"/>
    <property type="match status" value="1"/>
</dbReference>
<dbReference type="SUPFAM" id="SSF57552">
    <property type="entry name" value="Blood coagulation inhibitor (disintegrin)"/>
    <property type="match status" value="1"/>
</dbReference>
<feature type="region of interest" description="Disordered" evidence="19">
    <location>
        <begin position="179"/>
        <end position="250"/>
    </location>
</feature>
<organism evidence="24">
    <name type="scientific">Zeugodacus cucurbitae</name>
    <name type="common">Melon fruit fly</name>
    <name type="synonym">Bactrocera cucurbitae</name>
    <dbReference type="NCBI Taxonomy" id="28588"/>
    <lineage>
        <taxon>Eukaryota</taxon>
        <taxon>Metazoa</taxon>
        <taxon>Ecdysozoa</taxon>
        <taxon>Arthropoda</taxon>
        <taxon>Hexapoda</taxon>
        <taxon>Insecta</taxon>
        <taxon>Pterygota</taxon>
        <taxon>Neoptera</taxon>
        <taxon>Endopterygota</taxon>
        <taxon>Diptera</taxon>
        <taxon>Brachycera</taxon>
        <taxon>Muscomorpha</taxon>
        <taxon>Tephritoidea</taxon>
        <taxon>Tephritidae</taxon>
        <taxon>Zeugodacus</taxon>
        <taxon>Zeugodacus</taxon>
    </lineage>
</organism>
<feature type="transmembrane region" description="Helical" evidence="20">
    <location>
        <begin position="1000"/>
        <end position="1025"/>
    </location>
</feature>
<evidence type="ECO:0000256" key="19">
    <source>
        <dbReference type="SAM" id="MobiDB-lite"/>
    </source>
</evidence>
<evidence type="ECO:0000256" key="10">
    <source>
        <dbReference type="ARBA" id="ARBA00022801"/>
    </source>
</evidence>
<feature type="compositionally biased region" description="Polar residues" evidence="19">
    <location>
        <begin position="322"/>
        <end position="340"/>
    </location>
</feature>
<dbReference type="PROSITE" id="PS50215">
    <property type="entry name" value="ADAM_MEPRO"/>
    <property type="match status" value="1"/>
</dbReference>
<feature type="compositionally biased region" description="Low complexity" evidence="19">
    <location>
        <begin position="1117"/>
        <end position="1157"/>
    </location>
</feature>
<keyword evidence="24" id="KW-0401">Integrin</keyword>
<protein>
    <recommendedName>
        <fullName evidence="4">ADAM10 endopeptidase</fullName>
        <ecNumber evidence="4">3.4.24.81</ecNumber>
    </recommendedName>
</protein>
<dbReference type="Pfam" id="PF21299">
    <property type="entry name" value="ADAM10_Cys-rich"/>
    <property type="match status" value="1"/>
</dbReference>
<evidence type="ECO:0000313" key="25">
    <source>
        <dbReference type="EMBL" id="JAD07337.1"/>
    </source>
</evidence>
<evidence type="ECO:0000256" key="3">
    <source>
        <dbReference type="ARBA" id="ARBA00004479"/>
    </source>
</evidence>
<feature type="domain" description="Disintegrin" evidence="22">
    <location>
        <begin position="766"/>
        <end position="872"/>
    </location>
</feature>
<dbReference type="Pfam" id="PF00200">
    <property type="entry name" value="Disintegrin"/>
    <property type="match status" value="1"/>
</dbReference>
<feature type="compositionally biased region" description="Low complexity" evidence="19">
    <location>
        <begin position="187"/>
        <end position="228"/>
    </location>
</feature>
<feature type="chain" id="PRO_5011029404" description="ADAM10 endopeptidase" evidence="21">
    <location>
        <begin position="25"/>
        <end position="1289"/>
    </location>
</feature>